<keyword evidence="3" id="KW-1185">Reference proteome</keyword>
<sequence>MLNSKQLAIIFRTLNVYRKHSTSKACKFVKIFTGCQVYLRPDAKSQASDWCRIIQPTKREIRFNISNRLYYSLPDYITNGKTNNTKSNEIAHYNTMSIKDRVNPSTPHPQNQTQNPYPNSQNLRKYKTPTTYLKHGVPSSRQILGVKADKIEAFSV</sequence>
<dbReference type="EMBL" id="JAINDJ010000006">
    <property type="protein sequence ID" value="KAG9443463.1"/>
    <property type="molecule type" value="Genomic_DNA"/>
</dbReference>
<feature type="compositionally biased region" description="Polar residues" evidence="1">
    <location>
        <begin position="103"/>
        <end position="124"/>
    </location>
</feature>
<name>A0AAV7E877_ARIFI</name>
<gene>
    <name evidence="2" type="ORF">H6P81_014803</name>
</gene>
<comment type="caution">
    <text evidence="2">The sequence shown here is derived from an EMBL/GenBank/DDBJ whole genome shotgun (WGS) entry which is preliminary data.</text>
</comment>
<evidence type="ECO:0000313" key="3">
    <source>
        <dbReference type="Proteomes" id="UP000825729"/>
    </source>
</evidence>
<reference evidence="2 3" key="1">
    <citation type="submission" date="2021-07" db="EMBL/GenBank/DDBJ databases">
        <title>The Aristolochia fimbriata genome: insights into angiosperm evolution, floral development and chemical biosynthesis.</title>
        <authorList>
            <person name="Jiao Y."/>
        </authorList>
    </citation>
    <scope>NUCLEOTIDE SEQUENCE [LARGE SCALE GENOMIC DNA]</scope>
    <source>
        <strain evidence="2">IBCAS-2021</strain>
        <tissue evidence="2">Leaf</tissue>
    </source>
</reference>
<protein>
    <submittedName>
        <fullName evidence="2">Uncharacterized protein</fullName>
    </submittedName>
</protein>
<feature type="region of interest" description="Disordered" evidence="1">
    <location>
        <begin position="99"/>
        <end position="124"/>
    </location>
</feature>
<evidence type="ECO:0000256" key="1">
    <source>
        <dbReference type="SAM" id="MobiDB-lite"/>
    </source>
</evidence>
<dbReference type="AlphaFoldDB" id="A0AAV7E877"/>
<organism evidence="2 3">
    <name type="scientific">Aristolochia fimbriata</name>
    <name type="common">White veined hardy Dutchman's pipe vine</name>
    <dbReference type="NCBI Taxonomy" id="158543"/>
    <lineage>
        <taxon>Eukaryota</taxon>
        <taxon>Viridiplantae</taxon>
        <taxon>Streptophyta</taxon>
        <taxon>Embryophyta</taxon>
        <taxon>Tracheophyta</taxon>
        <taxon>Spermatophyta</taxon>
        <taxon>Magnoliopsida</taxon>
        <taxon>Magnoliidae</taxon>
        <taxon>Piperales</taxon>
        <taxon>Aristolochiaceae</taxon>
        <taxon>Aristolochia</taxon>
    </lineage>
</organism>
<proteinExistence type="predicted"/>
<evidence type="ECO:0000313" key="2">
    <source>
        <dbReference type="EMBL" id="KAG9443463.1"/>
    </source>
</evidence>
<dbReference type="Proteomes" id="UP000825729">
    <property type="component" value="Unassembled WGS sequence"/>
</dbReference>
<accession>A0AAV7E877</accession>